<dbReference type="PANTHER" id="PTHR23216">
    <property type="entry name" value="NUCLEOLAR AND COILED-BODY PHOSPHOPROTEIN 1"/>
    <property type="match status" value="1"/>
</dbReference>
<feature type="region of interest" description="Disordered" evidence="1">
    <location>
        <begin position="113"/>
        <end position="268"/>
    </location>
</feature>
<dbReference type="STRING" id="4155.A0A022REU4"/>
<dbReference type="Proteomes" id="UP000030748">
    <property type="component" value="Unassembled WGS sequence"/>
</dbReference>
<name>A0A022REU4_ERYGU</name>
<accession>A0A022REU4</accession>
<organism evidence="3 4">
    <name type="scientific">Erythranthe guttata</name>
    <name type="common">Yellow monkey flower</name>
    <name type="synonym">Mimulus guttatus</name>
    <dbReference type="NCBI Taxonomy" id="4155"/>
    <lineage>
        <taxon>Eukaryota</taxon>
        <taxon>Viridiplantae</taxon>
        <taxon>Streptophyta</taxon>
        <taxon>Embryophyta</taxon>
        <taxon>Tracheophyta</taxon>
        <taxon>Spermatophyta</taxon>
        <taxon>Magnoliopsida</taxon>
        <taxon>eudicotyledons</taxon>
        <taxon>Gunneridae</taxon>
        <taxon>Pentapetalae</taxon>
        <taxon>asterids</taxon>
        <taxon>lamiids</taxon>
        <taxon>Lamiales</taxon>
        <taxon>Phrymaceae</taxon>
        <taxon>Erythranthe</taxon>
    </lineage>
</organism>
<dbReference type="Pfam" id="PF05022">
    <property type="entry name" value="SRP40_C"/>
    <property type="match status" value="1"/>
</dbReference>
<dbReference type="PANTHER" id="PTHR23216:SF1">
    <property type="entry name" value="NUCLEOLAR AND COILED-BODY PHOSPHOPROTEIN 1"/>
    <property type="match status" value="1"/>
</dbReference>
<dbReference type="OMA" id="DCATIEK"/>
<dbReference type="eggNOG" id="KOG2992">
    <property type="taxonomic scope" value="Eukaryota"/>
</dbReference>
<dbReference type="InterPro" id="IPR039191">
    <property type="entry name" value="Nopp140-like"/>
</dbReference>
<feature type="compositionally biased region" description="Basic residues" evidence="1">
    <location>
        <begin position="129"/>
        <end position="140"/>
    </location>
</feature>
<proteinExistence type="predicted"/>
<gene>
    <name evidence="3" type="ORF">MIMGU_mgv1a009266mg</name>
</gene>
<evidence type="ECO:0000259" key="2">
    <source>
        <dbReference type="Pfam" id="PF05022"/>
    </source>
</evidence>
<dbReference type="PhylomeDB" id="A0A022REU4"/>
<dbReference type="GO" id="GO:0005730">
    <property type="term" value="C:nucleolus"/>
    <property type="evidence" value="ECO:0007669"/>
    <property type="project" value="InterPro"/>
</dbReference>
<sequence>MRRGSDVSPSPSFLLAFKPRQVILLEKQQRNPNGPEIQTQMKPEDESILASSVALWLESKGFSKVLKRFLSAAQIQDDNWKSKALDLNEIFSKYQEISNEDLKLQKNQEEHVVATTETNGDSNLDIKSTKKKGDKKRKKSNASEATKSKDEVLSIKSSEETKLDKKSEEISVGAAENGVNESKKSSKKRKRIAADENENQSAPEVAVEESKAKKSKGLKEGKDAAPQTAVPEVNGHADKQNGNLVDNSTEQKSARKKHNNSAEPKAQIAFQRVKVEEVKFADERLQDNSYWAKDGADIGYGAKAQEVLGQVKGRDFRHEKTKKKRGSYRGGQIDLHSHSIKFNYSDEE</sequence>
<keyword evidence="4" id="KW-1185">Reference proteome</keyword>
<feature type="compositionally biased region" description="Polar residues" evidence="1">
    <location>
        <begin position="115"/>
        <end position="126"/>
    </location>
</feature>
<feature type="region of interest" description="Disordered" evidence="1">
    <location>
        <begin position="312"/>
        <end position="334"/>
    </location>
</feature>
<feature type="compositionally biased region" description="Basic and acidic residues" evidence="1">
    <location>
        <begin position="146"/>
        <end position="169"/>
    </location>
</feature>
<dbReference type="KEGG" id="egt:105956845"/>
<dbReference type="AlphaFoldDB" id="A0A022REU4"/>
<feature type="compositionally biased region" description="Polar residues" evidence="1">
    <location>
        <begin position="240"/>
        <end position="251"/>
    </location>
</feature>
<dbReference type="InterPro" id="IPR007718">
    <property type="entry name" value="Srp40_C"/>
</dbReference>
<evidence type="ECO:0000313" key="3">
    <source>
        <dbReference type="EMBL" id="EYU38736.1"/>
    </source>
</evidence>
<evidence type="ECO:0000256" key="1">
    <source>
        <dbReference type="SAM" id="MobiDB-lite"/>
    </source>
</evidence>
<reference evidence="3 4" key="1">
    <citation type="journal article" date="2013" name="Proc. Natl. Acad. Sci. U.S.A.">
        <title>Fine-scale variation in meiotic recombination in Mimulus inferred from population shotgun sequencing.</title>
        <authorList>
            <person name="Hellsten U."/>
            <person name="Wright K.M."/>
            <person name="Jenkins J."/>
            <person name="Shu S."/>
            <person name="Yuan Y."/>
            <person name="Wessler S.R."/>
            <person name="Schmutz J."/>
            <person name="Willis J.H."/>
            <person name="Rokhsar D.S."/>
        </authorList>
    </citation>
    <scope>NUCLEOTIDE SEQUENCE [LARGE SCALE GENOMIC DNA]</scope>
    <source>
        <strain evidence="4">cv. DUN x IM62</strain>
    </source>
</reference>
<evidence type="ECO:0000313" key="4">
    <source>
        <dbReference type="Proteomes" id="UP000030748"/>
    </source>
</evidence>
<dbReference type="EMBL" id="KI630480">
    <property type="protein sequence ID" value="EYU38736.1"/>
    <property type="molecule type" value="Genomic_DNA"/>
</dbReference>
<protein>
    <recommendedName>
        <fullName evidence="2">Srp40 C-terminal domain-containing protein</fullName>
    </recommendedName>
</protein>
<feature type="domain" description="Srp40 C-terminal" evidence="2">
    <location>
        <begin position="270"/>
        <end position="342"/>
    </location>
</feature>
<dbReference type="OrthoDB" id="5599646at2759"/>
<feature type="compositionally biased region" description="Basic and acidic residues" evidence="1">
    <location>
        <begin position="208"/>
        <end position="223"/>
    </location>
</feature>